<dbReference type="InterPro" id="IPR011053">
    <property type="entry name" value="Single_hybrid_motif"/>
</dbReference>
<dbReference type="Gene3D" id="2.40.50.100">
    <property type="match status" value="1"/>
</dbReference>
<accession>A0ABR1GEG8</accession>
<dbReference type="CDD" id="cd06849">
    <property type="entry name" value="lipoyl_domain"/>
    <property type="match status" value="1"/>
</dbReference>
<name>A0ABR1GEG8_AURAN</name>
<dbReference type="SUPFAM" id="SSF51230">
    <property type="entry name" value="Single hybrid motif"/>
    <property type="match status" value="1"/>
</dbReference>
<dbReference type="Proteomes" id="UP001363151">
    <property type="component" value="Unassembled WGS sequence"/>
</dbReference>
<dbReference type="InterPro" id="IPR044682">
    <property type="entry name" value="VDE"/>
</dbReference>
<dbReference type="InterPro" id="IPR012674">
    <property type="entry name" value="Calycin"/>
</dbReference>
<keyword evidence="3" id="KW-1185">Reference proteome</keyword>
<dbReference type="EMBL" id="JBBJCI010000032">
    <property type="protein sequence ID" value="KAK7254201.1"/>
    <property type="molecule type" value="Genomic_DNA"/>
</dbReference>
<dbReference type="PANTHER" id="PTHR33970">
    <property type="entry name" value="VIOLAXANTHIN DE-EPOXIDASE, CHLOROPLASTIC-RELATED"/>
    <property type="match status" value="1"/>
</dbReference>
<dbReference type="PANTHER" id="PTHR33970:SF1">
    <property type="entry name" value="VIOLAXANTHIN DE-EPOXIDASE, CHLOROPLASTIC"/>
    <property type="match status" value="1"/>
</dbReference>
<proteinExistence type="predicted"/>
<feature type="domain" description="VDE lipocalin" evidence="1">
    <location>
        <begin position="113"/>
        <end position="161"/>
    </location>
</feature>
<reference evidence="2 3" key="1">
    <citation type="submission" date="2024-03" db="EMBL/GenBank/DDBJ databases">
        <title>Aureococcus anophagefferens CCMP1851 and Kratosvirus quantuckense: Draft genome of a second virus-susceptible host strain in the model system.</title>
        <authorList>
            <person name="Chase E."/>
            <person name="Truchon A.R."/>
            <person name="Schepens W."/>
            <person name="Wilhelm S.W."/>
        </authorList>
    </citation>
    <scope>NUCLEOTIDE SEQUENCE [LARGE SCALE GENOMIC DNA]</scope>
    <source>
        <strain evidence="2 3">CCMP1851</strain>
    </source>
</reference>
<comment type="caution">
    <text evidence="2">The sequence shown here is derived from an EMBL/GenBank/DDBJ whole genome shotgun (WGS) entry which is preliminary data.</text>
</comment>
<feature type="domain" description="VDE lipocalin" evidence="1">
    <location>
        <begin position="1"/>
        <end position="97"/>
    </location>
</feature>
<gene>
    <name evidence="2" type="ORF">SO694_00008570</name>
</gene>
<evidence type="ECO:0000313" key="3">
    <source>
        <dbReference type="Proteomes" id="UP001363151"/>
    </source>
</evidence>
<dbReference type="Pfam" id="PF07137">
    <property type="entry name" value="VDE"/>
    <property type="match status" value="2"/>
</dbReference>
<protein>
    <recommendedName>
        <fullName evidence="1">VDE lipocalin domain-containing protein</fullName>
    </recommendedName>
</protein>
<sequence>MTCTAKCLGDNACITGCFAKYGNAPMNDLLECSIEKNSCIKVAILPTGPDSATEAPAPPLVPVANFDQKTLEGTWYKVMGWNDRYDCFDCQKNFRSAPGALLGDGVAAPRARARTEGHMFGLTFWENWSVIGENAKDEPEFKFIHYSGKTSQNTYEGAFLSPTHVEGVVSKWLVSEGDAVEACDLVAHLDADDVYDGSDLTGRVTMLLETHDDGVVAELLVNEGEQRPPGGGADRAHRRGRAGVDALKAAYRDCPDGADADAVASQLGARLMARRRPPRR</sequence>
<organism evidence="2 3">
    <name type="scientific">Aureococcus anophagefferens</name>
    <name type="common">Harmful bloom alga</name>
    <dbReference type="NCBI Taxonomy" id="44056"/>
    <lineage>
        <taxon>Eukaryota</taxon>
        <taxon>Sar</taxon>
        <taxon>Stramenopiles</taxon>
        <taxon>Ochrophyta</taxon>
        <taxon>Pelagophyceae</taxon>
        <taxon>Pelagomonadales</taxon>
        <taxon>Pelagomonadaceae</taxon>
        <taxon>Aureococcus</taxon>
    </lineage>
</organism>
<evidence type="ECO:0000313" key="2">
    <source>
        <dbReference type="EMBL" id="KAK7254201.1"/>
    </source>
</evidence>
<evidence type="ECO:0000259" key="1">
    <source>
        <dbReference type="Pfam" id="PF07137"/>
    </source>
</evidence>
<dbReference type="Gene3D" id="2.40.128.20">
    <property type="match status" value="2"/>
</dbReference>
<dbReference type="InterPro" id="IPR010788">
    <property type="entry name" value="VDE_dom"/>
</dbReference>